<name>A0A9P5WZN3_9AGAR</name>
<evidence type="ECO:0000313" key="1">
    <source>
        <dbReference type="EMBL" id="KAF9441823.1"/>
    </source>
</evidence>
<dbReference type="EMBL" id="MU151775">
    <property type="protein sequence ID" value="KAF9441823.1"/>
    <property type="molecule type" value="Genomic_DNA"/>
</dbReference>
<sequence>KDGFNNETNSDAQDTLIKHIFKVAKVFNLVTIITPPMPSPPPPCPRPHSDKEDIHMEPPTPACVFSETATQTPAPLPEEATPPPVIMSTKPKPMVAPIKSGPPSRPSFAKAVAKTLCPNAPPLCQFFIETPVTTGISLPELIQQANNSLSHASSPLHINSACFTNSGITCATASVPTQLDLNIIEAMLPAKITGSWATLPSSQSFIKIIDIPYFKPSTMELPNGQEIGNQLIPSPILVDMIKHVQFVHNSPKADSGTFWIDLVDSQQGTLASSLIGC</sequence>
<proteinExistence type="predicted"/>
<evidence type="ECO:0000313" key="2">
    <source>
        <dbReference type="Proteomes" id="UP000807342"/>
    </source>
</evidence>
<protein>
    <submittedName>
        <fullName evidence="1">Uncharacterized protein</fullName>
    </submittedName>
</protein>
<feature type="non-terminal residue" evidence="1">
    <location>
        <position position="1"/>
    </location>
</feature>
<accession>A0A9P5WZN3</accession>
<dbReference type="Proteomes" id="UP000807342">
    <property type="component" value="Unassembled WGS sequence"/>
</dbReference>
<keyword evidence="2" id="KW-1185">Reference proteome</keyword>
<reference evidence="1" key="1">
    <citation type="submission" date="2020-11" db="EMBL/GenBank/DDBJ databases">
        <authorList>
            <consortium name="DOE Joint Genome Institute"/>
            <person name="Ahrendt S."/>
            <person name="Riley R."/>
            <person name="Andreopoulos W."/>
            <person name="Labutti K."/>
            <person name="Pangilinan J."/>
            <person name="Ruiz-Duenas F.J."/>
            <person name="Barrasa J.M."/>
            <person name="Sanchez-Garcia M."/>
            <person name="Camarero S."/>
            <person name="Miyauchi S."/>
            <person name="Serrano A."/>
            <person name="Linde D."/>
            <person name="Babiker R."/>
            <person name="Drula E."/>
            <person name="Ayuso-Fernandez I."/>
            <person name="Pacheco R."/>
            <person name="Padilla G."/>
            <person name="Ferreira P."/>
            <person name="Barriuso J."/>
            <person name="Kellner H."/>
            <person name="Castanera R."/>
            <person name="Alfaro M."/>
            <person name="Ramirez L."/>
            <person name="Pisabarro A.G."/>
            <person name="Kuo A."/>
            <person name="Tritt A."/>
            <person name="Lipzen A."/>
            <person name="He G."/>
            <person name="Yan M."/>
            <person name="Ng V."/>
            <person name="Cullen D."/>
            <person name="Martin F."/>
            <person name="Rosso M.-N."/>
            <person name="Henrissat B."/>
            <person name="Hibbett D."/>
            <person name="Martinez A.T."/>
            <person name="Grigoriev I.V."/>
        </authorList>
    </citation>
    <scope>NUCLEOTIDE SEQUENCE</scope>
    <source>
        <strain evidence="1">MF-IS2</strain>
    </source>
</reference>
<dbReference type="AlphaFoldDB" id="A0A9P5WZN3"/>
<organism evidence="1 2">
    <name type="scientific">Macrolepiota fuliginosa MF-IS2</name>
    <dbReference type="NCBI Taxonomy" id="1400762"/>
    <lineage>
        <taxon>Eukaryota</taxon>
        <taxon>Fungi</taxon>
        <taxon>Dikarya</taxon>
        <taxon>Basidiomycota</taxon>
        <taxon>Agaricomycotina</taxon>
        <taxon>Agaricomycetes</taxon>
        <taxon>Agaricomycetidae</taxon>
        <taxon>Agaricales</taxon>
        <taxon>Agaricineae</taxon>
        <taxon>Agaricaceae</taxon>
        <taxon>Macrolepiota</taxon>
    </lineage>
</organism>
<gene>
    <name evidence="1" type="ORF">P691DRAFT_790607</name>
</gene>
<dbReference type="OrthoDB" id="3063088at2759"/>
<comment type="caution">
    <text evidence="1">The sequence shown here is derived from an EMBL/GenBank/DDBJ whole genome shotgun (WGS) entry which is preliminary data.</text>
</comment>